<sequence length="71" mass="7464">MTGVSGRGTDLWVRRAATDGCVRPREAEHGPGEVIVIVGVICELSLTSAEPVSDDVLSVLVKHVRPAATLL</sequence>
<name>A0A919NED9_9ACTN</name>
<keyword evidence="2" id="KW-1185">Reference proteome</keyword>
<organism evidence="1 2">
    <name type="scientific">Actinoplanes siamensis</name>
    <dbReference type="NCBI Taxonomy" id="1223317"/>
    <lineage>
        <taxon>Bacteria</taxon>
        <taxon>Bacillati</taxon>
        <taxon>Actinomycetota</taxon>
        <taxon>Actinomycetes</taxon>
        <taxon>Micromonosporales</taxon>
        <taxon>Micromonosporaceae</taxon>
        <taxon>Actinoplanes</taxon>
    </lineage>
</organism>
<dbReference type="AlphaFoldDB" id="A0A919NED9"/>
<evidence type="ECO:0000313" key="2">
    <source>
        <dbReference type="Proteomes" id="UP000629619"/>
    </source>
</evidence>
<protein>
    <submittedName>
        <fullName evidence="1">Uncharacterized protein</fullName>
    </submittedName>
</protein>
<evidence type="ECO:0000313" key="1">
    <source>
        <dbReference type="EMBL" id="GIF09732.1"/>
    </source>
</evidence>
<accession>A0A919NED9</accession>
<dbReference type="Proteomes" id="UP000629619">
    <property type="component" value="Unassembled WGS sequence"/>
</dbReference>
<gene>
    <name evidence="1" type="ORF">Asi03nite_72700</name>
</gene>
<dbReference type="EMBL" id="BOMW01000099">
    <property type="protein sequence ID" value="GIF09732.1"/>
    <property type="molecule type" value="Genomic_DNA"/>
</dbReference>
<reference evidence="1" key="1">
    <citation type="submission" date="2021-01" db="EMBL/GenBank/DDBJ databases">
        <title>Whole genome shotgun sequence of Actinoplanes siamensis NBRC 109076.</title>
        <authorList>
            <person name="Komaki H."/>
            <person name="Tamura T."/>
        </authorList>
    </citation>
    <scope>NUCLEOTIDE SEQUENCE</scope>
    <source>
        <strain evidence="1">NBRC 109076</strain>
    </source>
</reference>
<comment type="caution">
    <text evidence="1">The sequence shown here is derived from an EMBL/GenBank/DDBJ whole genome shotgun (WGS) entry which is preliminary data.</text>
</comment>
<proteinExistence type="predicted"/>